<feature type="non-terminal residue" evidence="2">
    <location>
        <position position="1"/>
    </location>
</feature>
<reference evidence="2" key="1">
    <citation type="journal article" date="2014" name="Front. Microbiol.">
        <title>High frequency of phylogenetically diverse reductive dehalogenase-homologous genes in deep subseafloor sedimentary metagenomes.</title>
        <authorList>
            <person name="Kawai M."/>
            <person name="Futagami T."/>
            <person name="Toyoda A."/>
            <person name="Takaki Y."/>
            <person name="Nishi S."/>
            <person name="Hori S."/>
            <person name="Arai W."/>
            <person name="Tsubouchi T."/>
            <person name="Morono Y."/>
            <person name="Uchiyama I."/>
            <person name="Ito T."/>
            <person name="Fujiyama A."/>
            <person name="Inagaki F."/>
            <person name="Takami H."/>
        </authorList>
    </citation>
    <scope>NUCLEOTIDE SEQUENCE</scope>
    <source>
        <strain evidence="2">Expedition CK06-06</strain>
    </source>
</reference>
<dbReference type="Pfam" id="PF16861">
    <property type="entry name" value="Carbam_trans_C"/>
    <property type="match status" value="1"/>
</dbReference>
<sequence>PSILEERAKDYIVNPKNFYAPYMIMAFPTKSKAHTDLIAALHPYDLTARPQIVRKNWNPGYYKVLKTFEGITRVGGVLNTSFNLHGDPIVCSPKDALETFVNSGLDALAIGNFYITKKESIY</sequence>
<dbReference type="InterPro" id="IPR051338">
    <property type="entry name" value="NodU/CmcH_Carbamoyltrnsfr"/>
</dbReference>
<dbReference type="EMBL" id="BARV01039438">
    <property type="protein sequence ID" value="GAI57110.1"/>
    <property type="molecule type" value="Genomic_DNA"/>
</dbReference>
<dbReference type="InterPro" id="IPR031730">
    <property type="entry name" value="Carbam_trans_C"/>
</dbReference>
<gene>
    <name evidence="2" type="ORF">S06H3_60453</name>
</gene>
<accession>X1R1Y3</accession>
<dbReference type="PANTHER" id="PTHR34847:SF1">
    <property type="entry name" value="NODULATION PROTEIN U"/>
    <property type="match status" value="1"/>
</dbReference>
<dbReference type="AlphaFoldDB" id="X1R1Y3"/>
<dbReference type="InterPro" id="IPR038152">
    <property type="entry name" value="Carbam_trans_C_sf"/>
</dbReference>
<feature type="domain" description="Carbamoyltransferase C-terminal" evidence="1">
    <location>
        <begin position="1"/>
        <end position="117"/>
    </location>
</feature>
<evidence type="ECO:0000259" key="1">
    <source>
        <dbReference type="Pfam" id="PF16861"/>
    </source>
</evidence>
<dbReference type="Gene3D" id="3.90.870.20">
    <property type="entry name" value="Carbamoyltransferase, C-terminal domain"/>
    <property type="match status" value="1"/>
</dbReference>
<evidence type="ECO:0000313" key="2">
    <source>
        <dbReference type="EMBL" id="GAI57110.1"/>
    </source>
</evidence>
<dbReference type="PANTHER" id="PTHR34847">
    <property type="entry name" value="NODULATION PROTEIN U"/>
    <property type="match status" value="1"/>
</dbReference>
<organism evidence="2">
    <name type="scientific">marine sediment metagenome</name>
    <dbReference type="NCBI Taxonomy" id="412755"/>
    <lineage>
        <taxon>unclassified sequences</taxon>
        <taxon>metagenomes</taxon>
        <taxon>ecological metagenomes</taxon>
    </lineage>
</organism>
<proteinExistence type="predicted"/>
<name>X1R1Y3_9ZZZZ</name>
<comment type="caution">
    <text evidence="2">The sequence shown here is derived from an EMBL/GenBank/DDBJ whole genome shotgun (WGS) entry which is preliminary data.</text>
</comment>
<protein>
    <recommendedName>
        <fullName evidence="1">Carbamoyltransferase C-terminal domain-containing protein</fullName>
    </recommendedName>
</protein>